<keyword evidence="1" id="KW-0472">Membrane</keyword>
<feature type="transmembrane region" description="Helical" evidence="1">
    <location>
        <begin position="7"/>
        <end position="26"/>
    </location>
</feature>
<organism evidence="2 3">
    <name type="scientific">Tetragenococcus halophilus</name>
    <name type="common">Pediococcus halophilus</name>
    <dbReference type="NCBI Taxonomy" id="51669"/>
    <lineage>
        <taxon>Bacteria</taxon>
        <taxon>Bacillati</taxon>
        <taxon>Bacillota</taxon>
        <taxon>Bacilli</taxon>
        <taxon>Lactobacillales</taxon>
        <taxon>Enterococcaceae</taxon>
        <taxon>Tetragenococcus</taxon>
    </lineage>
</organism>
<feature type="transmembrane region" description="Helical" evidence="1">
    <location>
        <begin position="32"/>
        <end position="52"/>
    </location>
</feature>
<evidence type="ECO:0000313" key="2">
    <source>
        <dbReference type="EMBL" id="AYW49893.1"/>
    </source>
</evidence>
<name>A0A3G5FHR2_TETHA</name>
<dbReference type="EMBL" id="CP027768">
    <property type="protein sequence ID" value="AYW49893.1"/>
    <property type="molecule type" value="Genomic_DNA"/>
</dbReference>
<keyword evidence="1" id="KW-0812">Transmembrane</keyword>
<protein>
    <submittedName>
        <fullName evidence="2">Uncharacterized protein</fullName>
    </submittedName>
</protein>
<sequence length="62" mass="7339">MKRLFTNSFTLAVILLIAFRICLYFIDWKEDGNFLILVVLPLLVIWGIIQVIKNIYRHKKSS</sequence>
<reference evidence="2 3" key="1">
    <citation type="journal article" date="2012" name="Int. J. Syst. Evol. Microbiol.">
        <title>Characterization of Tetragenococcus strains from sugar thick juice reveals a novel species, Tetragenococcus osmophilus sp. nov., and divides Tetragenococcus halophilus into two subspecies, T. halophilus subsp. halophilus subsp. nov. and T. halophilus subsp. flandriensis subsp. nov.</title>
        <authorList>
            <person name="Juste A."/>
            <person name="Van Trappen S."/>
            <person name="Verreth C."/>
            <person name="Cleenwerck I."/>
            <person name="De Vos P."/>
            <person name="Lievens B."/>
            <person name="Willems K.A."/>
        </authorList>
    </citation>
    <scope>NUCLEOTIDE SEQUENCE [LARGE SCALE GENOMIC DNA]</scope>
    <source>
        <strain evidence="2 3">LMG 26042</strain>
    </source>
</reference>
<evidence type="ECO:0000313" key="3">
    <source>
        <dbReference type="Proteomes" id="UP000280475"/>
    </source>
</evidence>
<proteinExistence type="predicted"/>
<keyword evidence="1" id="KW-1133">Transmembrane helix</keyword>
<accession>A0A3G5FHR2</accession>
<evidence type="ECO:0000256" key="1">
    <source>
        <dbReference type="SAM" id="Phobius"/>
    </source>
</evidence>
<dbReference type="Proteomes" id="UP000280475">
    <property type="component" value="Chromosome"/>
</dbReference>
<dbReference type="AlphaFoldDB" id="A0A3G5FHR2"/>
<gene>
    <name evidence="2" type="ORF">C7H83_05115</name>
</gene>